<dbReference type="GeneID" id="80832404"/>
<organism evidence="1 2">
    <name type="scientific">Aeromonas phage pAh6.2TG</name>
    <dbReference type="NCBI Taxonomy" id="2849625"/>
    <lineage>
        <taxon>Viruses</taxon>
        <taxon>Duplodnaviria</taxon>
        <taxon>Heunggongvirae</taxon>
        <taxon>Uroviricota</taxon>
        <taxon>Caudoviricetes</taxon>
        <taxon>Chaseviridae</taxon>
        <taxon>Nefertitivirinae</taxon>
        <taxon>Phayathaivirus</taxon>
        <taxon>Phayathaivirus pAh62TG</taxon>
    </lineage>
</organism>
<name>A0A8F3C995_9CAUD</name>
<dbReference type="RefSeq" id="YP_010845252.1">
    <property type="nucleotide sequence ID" value="NC_079187.1"/>
</dbReference>
<dbReference type="EMBL" id="MZ336020">
    <property type="protein sequence ID" value="QWY14067.1"/>
    <property type="molecule type" value="Genomic_DNA"/>
</dbReference>
<evidence type="ECO:0000313" key="1">
    <source>
        <dbReference type="EMBL" id="QWY14067.1"/>
    </source>
</evidence>
<evidence type="ECO:0000313" key="2">
    <source>
        <dbReference type="Proteomes" id="UP000693898"/>
    </source>
</evidence>
<protein>
    <submittedName>
        <fullName evidence="1">Uncharacterized protein</fullName>
    </submittedName>
</protein>
<reference evidence="1" key="1">
    <citation type="submission" date="2021-06" db="EMBL/GenBank/DDBJ databases">
        <authorList>
            <person name="Le T.D."/>
        </authorList>
    </citation>
    <scope>NUCLEOTIDE SEQUENCE</scope>
</reference>
<keyword evidence="2" id="KW-1185">Reference proteome</keyword>
<proteinExistence type="predicted"/>
<dbReference type="KEGG" id="vg:80832404"/>
<dbReference type="Proteomes" id="UP000693898">
    <property type="component" value="Segment"/>
</dbReference>
<sequence>MNKILRRLAGVFGASPIPQAGLNAQLMMDKYLLGAHIRDQHGKMVRHFYYQDGLKPIGLGFRKKRDAEPTMLRSTPFCHVVKAGFKKSVIRIHGLELLVENKYIKQPESITKSV</sequence>
<accession>A0A8F3C995</accession>